<dbReference type="PROSITE" id="PS51140">
    <property type="entry name" value="CUE"/>
    <property type="match status" value="1"/>
</dbReference>
<dbReference type="CDD" id="cd14279">
    <property type="entry name" value="CUE"/>
    <property type="match status" value="1"/>
</dbReference>
<feature type="compositionally biased region" description="Low complexity" evidence="2">
    <location>
        <begin position="353"/>
        <end position="368"/>
    </location>
</feature>
<dbReference type="Pfam" id="PF02845">
    <property type="entry name" value="CUE"/>
    <property type="match status" value="1"/>
</dbReference>
<dbReference type="EMBL" id="JAMYWD010000011">
    <property type="protein sequence ID" value="KAJ4956426.1"/>
    <property type="molecule type" value="Genomic_DNA"/>
</dbReference>
<evidence type="ECO:0000256" key="1">
    <source>
        <dbReference type="SAM" id="Coils"/>
    </source>
</evidence>
<keyword evidence="5" id="KW-1185">Reference proteome</keyword>
<feature type="domain" description="CUE" evidence="3">
    <location>
        <begin position="2"/>
        <end position="45"/>
    </location>
</feature>
<feature type="region of interest" description="Disordered" evidence="2">
    <location>
        <begin position="344"/>
        <end position="368"/>
    </location>
</feature>
<dbReference type="InterPro" id="IPR003892">
    <property type="entry name" value="CUE"/>
</dbReference>
<reference evidence="4" key="1">
    <citation type="journal article" date="2023" name="Plant J.">
        <title>The genome of the king protea, Protea cynaroides.</title>
        <authorList>
            <person name="Chang J."/>
            <person name="Duong T.A."/>
            <person name="Schoeman C."/>
            <person name="Ma X."/>
            <person name="Roodt D."/>
            <person name="Barker N."/>
            <person name="Li Z."/>
            <person name="Van de Peer Y."/>
            <person name="Mizrachi E."/>
        </authorList>
    </citation>
    <scope>NUCLEOTIDE SEQUENCE</scope>
    <source>
        <tissue evidence="4">Young leaves</tissue>
    </source>
</reference>
<dbReference type="PANTHER" id="PTHR48459:SF1">
    <property type="entry name" value="CUE DOMAIN-CONTAINING PROTEIN"/>
    <property type="match status" value="1"/>
</dbReference>
<dbReference type="InterPro" id="IPR009060">
    <property type="entry name" value="UBA-like_sf"/>
</dbReference>
<evidence type="ECO:0000313" key="5">
    <source>
        <dbReference type="Proteomes" id="UP001141806"/>
    </source>
</evidence>
<dbReference type="GO" id="GO:0043130">
    <property type="term" value="F:ubiquitin binding"/>
    <property type="evidence" value="ECO:0007669"/>
    <property type="project" value="InterPro"/>
</dbReference>
<name>A0A9Q0H0J1_9MAGN</name>
<dbReference type="OrthoDB" id="620544at2759"/>
<feature type="coiled-coil region" evidence="1">
    <location>
        <begin position="406"/>
        <end position="547"/>
    </location>
</feature>
<proteinExistence type="predicted"/>
<protein>
    <recommendedName>
        <fullName evidence="3">CUE domain-containing protein</fullName>
    </recommendedName>
</protein>
<dbReference type="AlphaFoldDB" id="A0A9Q0H0J1"/>
<accession>A0A9Q0H0J1</accession>
<dbReference type="Proteomes" id="UP001141806">
    <property type="component" value="Unassembled WGS sequence"/>
</dbReference>
<keyword evidence="1" id="KW-0175">Coiled coil</keyword>
<evidence type="ECO:0000256" key="2">
    <source>
        <dbReference type="SAM" id="MobiDB-lite"/>
    </source>
</evidence>
<sequence length="660" mass="72354">MSYNSVFQSLQEVFPQVDIRVLKAVAIEHSKDIDTAVECVLFEVLPNLRFPSESHRTLTDSQDVKHSIAGGEEPELQRIVEGAIAGSPSNLVYGVIEDANDIINTSDSTCLNEEPVGSSVLSLHGGNGDNLPTSNSGHLIVGEEEPELQRVVEVAISNSPSNLVHGVIEDANDIINTSDLKCLNEEEPVGSSVLSLHGGNGDNLQTSNCGLESTSLVQPSDDLFVNTEEKELISLQKNKNVNVVDGSDDGSLVGSGSFLREVCFTDCCNDVSSFNIKDLNELVDCDSSVIYGENHQDQSCLDVDSFKVENLPATIQFMPSSREGTSDSVDCGSLSAKVGDTIIDFEKPDSRSPSESVSGEESFENGSSSIAMVSHSSQICSIDLLEDSIGEAKNNKKNLFLAMESVINKMKELEFQEEVVEQAKREAARGDLEILTKVEDLEEILQHAKEANDMHAGEVYGEKAILATEVREFQSRIQNLSDERDKSLAILKEMSRTLEIRLAAAEEETKMAKQEKLEKEKLARVALAERELAMERVVDESKRLQQQAEENSKLRDFLMDRGRVVDILQGEIAVICQDVNLLKEKFDAHVPISKSLSSSQTSCILASLSSSIKSQGYDQFPENVEASEAREKTSPALSVVSGDTKKFLDDDEWEFLTMRS</sequence>
<organism evidence="4 5">
    <name type="scientific">Protea cynaroides</name>
    <dbReference type="NCBI Taxonomy" id="273540"/>
    <lineage>
        <taxon>Eukaryota</taxon>
        <taxon>Viridiplantae</taxon>
        <taxon>Streptophyta</taxon>
        <taxon>Embryophyta</taxon>
        <taxon>Tracheophyta</taxon>
        <taxon>Spermatophyta</taxon>
        <taxon>Magnoliopsida</taxon>
        <taxon>Proteales</taxon>
        <taxon>Proteaceae</taxon>
        <taxon>Protea</taxon>
    </lineage>
</organism>
<comment type="caution">
    <text evidence="4">The sequence shown here is derived from an EMBL/GenBank/DDBJ whole genome shotgun (WGS) entry which is preliminary data.</text>
</comment>
<gene>
    <name evidence="4" type="ORF">NE237_013209</name>
</gene>
<evidence type="ECO:0000259" key="3">
    <source>
        <dbReference type="PROSITE" id="PS51140"/>
    </source>
</evidence>
<dbReference type="PANTHER" id="PTHR48459">
    <property type="entry name" value="CUE DOMAIN-CONTAINING PROTEIN"/>
    <property type="match status" value="1"/>
</dbReference>
<evidence type="ECO:0000313" key="4">
    <source>
        <dbReference type="EMBL" id="KAJ4956426.1"/>
    </source>
</evidence>
<dbReference type="SUPFAM" id="SSF46934">
    <property type="entry name" value="UBA-like"/>
    <property type="match status" value="1"/>
</dbReference>